<dbReference type="EMBL" id="GL891303">
    <property type="protein sequence ID" value="EGO59619.1"/>
    <property type="molecule type" value="Genomic_DNA"/>
</dbReference>
<dbReference type="VEuPathDB" id="FungiDB:NEUTE1DRAFT_99782"/>
<dbReference type="GeneID" id="20831980"/>
<dbReference type="Proteomes" id="UP000008065">
    <property type="component" value="Unassembled WGS sequence"/>
</dbReference>
<protein>
    <recommendedName>
        <fullName evidence="1">ATPase dynein-related AAA domain-containing protein</fullName>
    </recommendedName>
</protein>
<dbReference type="Gene3D" id="3.40.50.300">
    <property type="entry name" value="P-loop containing nucleotide triphosphate hydrolases"/>
    <property type="match status" value="1"/>
</dbReference>
<name>F8MHF6_NEUT8</name>
<accession>F8MHF6</accession>
<dbReference type="PRINTS" id="PR00300">
    <property type="entry name" value="CLPPROTEASEA"/>
</dbReference>
<dbReference type="KEGG" id="nte:NEUTE1DRAFT99782"/>
<dbReference type="InterPro" id="IPR027417">
    <property type="entry name" value="P-loop_NTPase"/>
</dbReference>
<dbReference type="SUPFAM" id="SSF52540">
    <property type="entry name" value="P-loop containing nucleoside triphosphate hydrolases"/>
    <property type="match status" value="1"/>
</dbReference>
<evidence type="ECO:0000313" key="3">
    <source>
        <dbReference type="Proteomes" id="UP000008065"/>
    </source>
</evidence>
<evidence type="ECO:0000259" key="1">
    <source>
        <dbReference type="Pfam" id="PF07728"/>
    </source>
</evidence>
<dbReference type="HOGENOM" id="CLU_709981_0_0_1"/>
<dbReference type="OrthoDB" id="47330at2759"/>
<reference evidence="3" key="1">
    <citation type="journal article" date="2011" name="Genetics">
        <title>Massive changes in genome architecture accompany the transition to self-fertility in the filamentous fungus Neurospora tetrasperma.</title>
        <authorList>
            <person name="Ellison C.E."/>
            <person name="Stajich J.E."/>
            <person name="Jacobson D.J."/>
            <person name="Natvig D.O."/>
            <person name="Lapidus A."/>
            <person name="Foster B."/>
            <person name="Aerts A."/>
            <person name="Riley R."/>
            <person name="Lindquist E.A."/>
            <person name="Grigoriev I.V."/>
            <person name="Taylor J.W."/>
        </authorList>
    </citation>
    <scope>NUCLEOTIDE SEQUENCE [LARGE SCALE GENOMIC DNA]</scope>
    <source>
        <strain evidence="3">FGSC 2508 / P0657</strain>
    </source>
</reference>
<dbReference type="InterPro" id="IPR001270">
    <property type="entry name" value="ClpA/B"/>
</dbReference>
<dbReference type="GO" id="GO:0016887">
    <property type="term" value="F:ATP hydrolysis activity"/>
    <property type="evidence" value="ECO:0007669"/>
    <property type="project" value="InterPro"/>
</dbReference>
<sequence>MPANIQVMQATGCTNAEAVRLLEKTNGNIHKAVACLPGKDEWDFNLPRVKVPEKSSSAMDYEDGFATRYRTNLRGYEFTSTESNGHDTDDLSLDKLVADVQRGVSCTVIRSQLTRFRERMGPDKTCQLLNGLVKGFPGLFYVVQSRNVEMVKMWAEYGGDVNTTYGKSQTAAITHVIDHFISHFALQKQKQEEKSKSMVLLFAGPSGHGKTEFARSLGKLTSRDLEMVDCTSMRYKTDLWGPFHPFQGWENGSALSNFLENHASQECIVFLDEFEKTKEEVRESLLKPFDEVKESTVPSQARLVGDINVQVRRSYSVCRALVTDGYIPELGARSIANTVNRDISLPVVNDYLDKREQLRENQGRCTYVVGVNEDDMIDVSEAPTN</sequence>
<keyword evidence="3" id="KW-1185">Reference proteome</keyword>
<dbReference type="RefSeq" id="XP_009849834.1">
    <property type="nucleotide sequence ID" value="XM_009851532.1"/>
</dbReference>
<dbReference type="GO" id="GO:0005524">
    <property type="term" value="F:ATP binding"/>
    <property type="evidence" value="ECO:0007669"/>
    <property type="project" value="InterPro"/>
</dbReference>
<gene>
    <name evidence="2" type="ORF">NEUTE1DRAFT_99782</name>
</gene>
<evidence type="ECO:0000313" key="2">
    <source>
        <dbReference type="EMBL" id="EGO59619.1"/>
    </source>
</evidence>
<dbReference type="Pfam" id="PF07728">
    <property type="entry name" value="AAA_5"/>
    <property type="match status" value="1"/>
</dbReference>
<dbReference type="CDD" id="cd14273">
    <property type="entry name" value="UBA_TAP-C_like"/>
    <property type="match status" value="1"/>
</dbReference>
<organism evidence="2 3">
    <name type="scientific">Neurospora tetrasperma (strain FGSC 2508 / ATCC MYA-4615 / P0657)</name>
    <dbReference type="NCBI Taxonomy" id="510951"/>
    <lineage>
        <taxon>Eukaryota</taxon>
        <taxon>Fungi</taxon>
        <taxon>Dikarya</taxon>
        <taxon>Ascomycota</taxon>
        <taxon>Pezizomycotina</taxon>
        <taxon>Sordariomycetes</taxon>
        <taxon>Sordariomycetidae</taxon>
        <taxon>Sordariales</taxon>
        <taxon>Sordariaceae</taxon>
        <taxon>Neurospora</taxon>
    </lineage>
</organism>
<dbReference type="AlphaFoldDB" id="F8MHF6"/>
<feature type="domain" description="ATPase dynein-related AAA" evidence="1">
    <location>
        <begin position="200"/>
        <end position="298"/>
    </location>
</feature>
<proteinExistence type="predicted"/>
<dbReference type="InterPro" id="IPR011704">
    <property type="entry name" value="ATPase_dyneun-rel_AAA"/>
</dbReference>